<evidence type="ECO:0000256" key="1">
    <source>
        <dbReference type="ARBA" id="ARBA00004141"/>
    </source>
</evidence>
<organism evidence="13 14">
    <name type="scientific">Cupriavidus pauculus</name>
    <dbReference type="NCBI Taxonomy" id="82633"/>
    <lineage>
        <taxon>Bacteria</taxon>
        <taxon>Pseudomonadati</taxon>
        <taxon>Pseudomonadota</taxon>
        <taxon>Betaproteobacteria</taxon>
        <taxon>Burkholderiales</taxon>
        <taxon>Burkholderiaceae</taxon>
        <taxon>Cupriavidus</taxon>
    </lineage>
</organism>
<feature type="transmembrane region" description="Helical" evidence="11">
    <location>
        <begin position="274"/>
        <end position="292"/>
    </location>
</feature>
<gene>
    <name evidence="13" type="ORF">CYJ10_03425</name>
</gene>
<dbReference type="InterPro" id="IPR014743">
    <property type="entry name" value="Cl-channel_core"/>
</dbReference>
<comment type="subcellular location">
    <subcellularLocation>
        <location evidence="1">Membrane</location>
        <topology evidence="1">Multi-pass membrane protein</topology>
    </subcellularLocation>
</comment>
<dbReference type="Pfam" id="PF00571">
    <property type="entry name" value="CBS"/>
    <property type="match status" value="2"/>
</dbReference>
<dbReference type="PRINTS" id="PR00762">
    <property type="entry name" value="CLCHANNEL"/>
</dbReference>
<dbReference type="OrthoDB" id="9767361at2"/>
<comment type="caution">
    <text evidence="13">The sequence shown here is derived from an EMBL/GenBank/DDBJ whole genome shotgun (WGS) entry which is preliminary data.</text>
</comment>
<feature type="transmembrane region" description="Helical" evidence="11">
    <location>
        <begin position="50"/>
        <end position="77"/>
    </location>
</feature>
<dbReference type="STRING" id="82633.GCA_000974605_04994"/>
<dbReference type="SMART" id="SM00116">
    <property type="entry name" value="CBS"/>
    <property type="match status" value="2"/>
</dbReference>
<dbReference type="Proteomes" id="UP000234341">
    <property type="component" value="Unassembled WGS sequence"/>
</dbReference>
<dbReference type="NCBIfam" id="NF002505">
    <property type="entry name" value="PRK01862.1"/>
    <property type="match status" value="1"/>
</dbReference>
<evidence type="ECO:0000256" key="10">
    <source>
        <dbReference type="PROSITE-ProRule" id="PRU00703"/>
    </source>
</evidence>
<dbReference type="Gene3D" id="1.10.3080.10">
    <property type="entry name" value="Clc chloride channel"/>
    <property type="match status" value="1"/>
</dbReference>
<dbReference type="AlphaFoldDB" id="A0A2N5CK86"/>
<evidence type="ECO:0000256" key="5">
    <source>
        <dbReference type="ARBA" id="ARBA00023065"/>
    </source>
</evidence>
<reference evidence="13 14" key="1">
    <citation type="submission" date="2017-12" db="EMBL/GenBank/DDBJ databases">
        <title>Genome sequence of the active heterotrophic nitrifier-denitrifier, Cupriavidus pauculus UM1.</title>
        <authorList>
            <person name="Putonti C."/>
            <person name="Castignetti D."/>
        </authorList>
    </citation>
    <scope>NUCLEOTIDE SEQUENCE [LARGE SCALE GENOMIC DNA]</scope>
    <source>
        <strain evidence="13 14">UM1</strain>
    </source>
</reference>
<keyword evidence="4 11" id="KW-1133">Transmembrane helix</keyword>
<dbReference type="RefSeq" id="WP_101680406.1">
    <property type="nucleotide sequence ID" value="NZ_PJRP01000001.1"/>
</dbReference>
<dbReference type="PROSITE" id="PS51371">
    <property type="entry name" value="CBS"/>
    <property type="match status" value="2"/>
</dbReference>
<evidence type="ECO:0000313" key="13">
    <source>
        <dbReference type="EMBL" id="PLQ02643.1"/>
    </source>
</evidence>
<dbReference type="InterPro" id="IPR000644">
    <property type="entry name" value="CBS_dom"/>
</dbReference>
<evidence type="ECO:0000256" key="4">
    <source>
        <dbReference type="ARBA" id="ARBA00022989"/>
    </source>
</evidence>
<dbReference type="InterPro" id="IPR001807">
    <property type="entry name" value="ClC"/>
</dbReference>
<evidence type="ECO:0000256" key="11">
    <source>
        <dbReference type="SAM" id="Phobius"/>
    </source>
</evidence>
<feature type="domain" description="CBS" evidence="12">
    <location>
        <begin position="505"/>
        <end position="562"/>
    </location>
</feature>
<feature type="transmembrane region" description="Helical" evidence="11">
    <location>
        <begin position="312"/>
        <end position="337"/>
    </location>
</feature>
<evidence type="ECO:0000256" key="6">
    <source>
        <dbReference type="ARBA" id="ARBA00023136"/>
    </source>
</evidence>
<keyword evidence="3 11" id="KW-0812">Transmembrane</keyword>
<dbReference type="SUPFAM" id="SSF54631">
    <property type="entry name" value="CBS-domain pair"/>
    <property type="match status" value="1"/>
</dbReference>
<evidence type="ECO:0000256" key="9">
    <source>
        <dbReference type="ARBA" id="ARBA00023303"/>
    </source>
</evidence>
<keyword evidence="6 11" id="KW-0472">Membrane</keyword>
<sequence>MRFRFVEDQEVTLFAAIPVGLLAGVVTTLFKDALEASGLVMFGKDADIVLIFAGLALAWRVVIPVVGGALAGALLVAAQRYARTEALPSEYMEAVARGTGRLPVRITLLRALSSFCSIVSGSSVGKEGAMIQLAALTGSIFPSGRADQAIGDSNMRRMLTACGAAAGLATAYHTPLSAAVFVAEVVFGALAVQRLMPLLLASVAGTMVSQWHGGLEPLYSGLHIGPDLLQQPHLLLAAAGIGLIAGVSGAVFMRANTLARNGFRHVPGGPVARLALGGLLVGLLAMVVPEVVGNGYYTIQTILRNEPLSVAVWGVLLAKLLATVVSMGSGAVGGVFTPSMFVGAALGQLVALGIPGGTSSPVLPLVGMTAFLAATSQAPLMSILMVFEMTLAPTLLLPLMIGAVAAYYTASRCQTLSLYSVVVERAQASAAVERARGLRLAGLCDPTSTVIDPTATVAQAADKFAETGTRYLYLVDAAGTLLGAISIHAIQRAQREAPDATLLSLGDLTFPSLTPDSRLRDALAIFSEHGINRIPLVRDAASRELMGTVSKQRVLQEASCLF</sequence>
<dbReference type="GO" id="GO:0005254">
    <property type="term" value="F:chloride channel activity"/>
    <property type="evidence" value="ECO:0007669"/>
    <property type="project" value="UniProtKB-KW"/>
</dbReference>
<evidence type="ECO:0000256" key="7">
    <source>
        <dbReference type="ARBA" id="ARBA00023173"/>
    </source>
</evidence>
<evidence type="ECO:0000313" key="14">
    <source>
        <dbReference type="Proteomes" id="UP000234341"/>
    </source>
</evidence>
<evidence type="ECO:0000259" key="12">
    <source>
        <dbReference type="PROSITE" id="PS51371"/>
    </source>
</evidence>
<evidence type="ECO:0000256" key="8">
    <source>
        <dbReference type="ARBA" id="ARBA00023214"/>
    </source>
</evidence>
<feature type="domain" description="CBS" evidence="12">
    <location>
        <begin position="444"/>
        <end position="501"/>
    </location>
</feature>
<evidence type="ECO:0000256" key="2">
    <source>
        <dbReference type="ARBA" id="ARBA00022448"/>
    </source>
</evidence>
<dbReference type="Gene3D" id="3.10.580.10">
    <property type="entry name" value="CBS-domain"/>
    <property type="match status" value="1"/>
</dbReference>
<dbReference type="Pfam" id="PF00654">
    <property type="entry name" value="Voltage_CLC"/>
    <property type="match status" value="1"/>
</dbReference>
<keyword evidence="10" id="KW-0129">CBS domain</keyword>
<dbReference type="GO" id="GO:0034707">
    <property type="term" value="C:chloride channel complex"/>
    <property type="evidence" value="ECO:0007669"/>
    <property type="project" value="UniProtKB-KW"/>
</dbReference>
<evidence type="ECO:0000256" key="3">
    <source>
        <dbReference type="ARBA" id="ARBA00022692"/>
    </source>
</evidence>
<name>A0A2N5CK86_9BURK</name>
<feature type="transmembrane region" description="Helical" evidence="11">
    <location>
        <begin position="233"/>
        <end position="253"/>
    </location>
</feature>
<feature type="transmembrane region" description="Helical" evidence="11">
    <location>
        <begin position="349"/>
        <end position="374"/>
    </location>
</feature>
<dbReference type="PANTHER" id="PTHR43427:SF6">
    <property type="entry name" value="CHLORIDE CHANNEL PROTEIN CLC-E"/>
    <property type="match status" value="1"/>
</dbReference>
<dbReference type="SUPFAM" id="SSF81340">
    <property type="entry name" value="Clc chloride channel"/>
    <property type="match status" value="1"/>
</dbReference>
<proteinExistence type="predicted"/>
<dbReference type="CDD" id="cd02205">
    <property type="entry name" value="CBS_pair_SF"/>
    <property type="match status" value="1"/>
</dbReference>
<dbReference type="PANTHER" id="PTHR43427">
    <property type="entry name" value="CHLORIDE CHANNEL PROTEIN CLC-E"/>
    <property type="match status" value="1"/>
</dbReference>
<keyword evidence="8" id="KW-0868">Chloride</keyword>
<keyword evidence="2" id="KW-0813">Transport</keyword>
<dbReference type="InterPro" id="IPR046342">
    <property type="entry name" value="CBS_dom_sf"/>
</dbReference>
<protein>
    <submittedName>
        <fullName evidence="13">Chloride channel protein</fullName>
    </submittedName>
</protein>
<dbReference type="EMBL" id="PJRP01000001">
    <property type="protein sequence ID" value="PLQ02643.1"/>
    <property type="molecule type" value="Genomic_DNA"/>
</dbReference>
<keyword evidence="9" id="KW-0407">Ion channel</keyword>
<dbReference type="CDD" id="cd00400">
    <property type="entry name" value="Voltage_gated_ClC"/>
    <property type="match status" value="1"/>
</dbReference>
<feature type="transmembrane region" description="Helical" evidence="11">
    <location>
        <begin position="12"/>
        <end position="30"/>
    </location>
</feature>
<keyword evidence="5" id="KW-0406">Ion transport</keyword>
<feature type="transmembrane region" description="Helical" evidence="11">
    <location>
        <begin position="380"/>
        <end position="408"/>
    </location>
</feature>
<accession>A0A2N5CK86</accession>
<dbReference type="InterPro" id="IPR050368">
    <property type="entry name" value="ClC-type_chloride_channel"/>
</dbReference>
<keyword evidence="7" id="KW-0869">Chloride channel</keyword>